<dbReference type="InterPro" id="IPR009721">
    <property type="entry name" value="O-acyltransferase_WSD1_C"/>
</dbReference>
<keyword evidence="14" id="KW-1185">Reference proteome</keyword>
<evidence type="ECO:0000256" key="1">
    <source>
        <dbReference type="ARBA" id="ARBA00004771"/>
    </source>
</evidence>
<dbReference type="Pfam" id="PF06974">
    <property type="entry name" value="WS_DGAT_C"/>
    <property type="match status" value="1"/>
</dbReference>
<dbReference type="EMBL" id="OY726395">
    <property type="protein sequence ID" value="CAJ1581790.1"/>
    <property type="molecule type" value="Genomic_DNA"/>
</dbReference>
<keyword evidence="9" id="KW-0012">Acyltransferase</keyword>
<comment type="similarity">
    <text evidence="3">Belongs to the long-chain O-acyltransferase family.</text>
</comment>
<evidence type="ECO:0000256" key="9">
    <source>
        <dbReference type="ARBA" id="ARBA00023315"/>
    </source>
</evidence>
<dbReference type="Pfam" id="PF03007">
    <property type="entry name" value="WS_DGAT_cat"/>
    <property type="match status" value="1"/>
</dbReference>
<evidence type="ECO:0000259" key="12">
    <source>
        <dbReference type="Pfam" id="PF06974"/>
    </source>
</evidence>
<evidence type="ECO:0000313" key="13">
    <source>
        <dbReference type="EMBL" id="CAJ1581790.1"/>
    </source>
</evidence>
<dbReference type="EC" id="2.3.1.20" evidence="4"/>
<dbReference type="PANTHER" id="PTHR31650:SF1">
    <property type="entry name" value="WAX ESTER SYNTHASE_DIACYLGLYCEROL ACYLTRANSFERASE 4-RELATED"/>
    <property type="match status" value="1"/>
</dbReference>
<comment type="pathway">
    <text evidence="2">Lipid metabolism.</text>
</comment>
<dbReference type="InterPro" id="IPR045034">
    <property type="entry name" value="O-acyltransferase_WSD1-like"/>
</dbReference>
<keyword evidence="7" id="KW-0319">Glycerol metabolism</keyword>
<evidence type="ECO:0000256" key="6">
    <source>
        <dbReference type="ARBA" id="ARBA00022679"/>
    </source>
</evidence>
<evidence type="ECO:0000256" key="2">
    <source>
        <dbReference type="ARBA" id="ARBA00005189"/>
    </source>
</evidence>
<reference evidence="13 14" key="1">
    <citation type="submission" date="2023-08" db="EMBL/GenBank/DDBJ databases">
        <authorList>
            <person name="Folkvardsen B D."/>
            <person name="Norman A."/>
        </authorList>
    </citation>
    <scope>NUCLEOTIDE SEQUENCE [LARGE SCALE GENOMIC DNA]</scope>
    <source>
        <strain evidence="13 14">Mu0050</strain>
    </source>
</reference>
<sequence length="468" mass="51162">MSRKRAERIGGMDAWQLYQETRLQVGNGMTLVPVDRSQVSGSLYDHVVAALARRIHLIPAYRKVLYDPWFNPDRPMLVTAPHVDVRDHVTVLPMPAPGGPAGAAKALAQVRATHLDRSKPLWHIYVVEDDEQRGYLISVVHHLLVDGDSAMDVVGYLMRSGDLAALPARHTPDEVTFPARPAAIVADGMRRKWRRLRRLPALAARSTRTVLAERSSRHLKVKAPRTAFNCTLSGSSTAAVVALPIEQVRRVAETHSATVNHVLLHCVGKALHDALRDRGALPDRPLVAAVPYAMRGADTSDYITEGVGTTTVLKVNLHDDIADPLARLAAIADHARAVKDVQERRGVNLFRQWNEYVPGPLVTALFRTIERRRLAEKISWPCNVIVSNGSGVVVDEPLFLDLPVPQFYPAGPLYHGMGPSVIALTWNDQLCLSVTADAAHADADVLARGIEDEFATLVSLSGARAASG</sequence>
<evidence type="ECO:0000256" key="3">
    <source>
        <dbReference type="ARBA" id="ARBA00009587"/>
    </source>
</evidence>
<evidence type="ECO:0000256" key="5">
    <source>
        <dbReference type="ARBA" id="ARBA00022516"/>
    </source>
</evidence>
<dbReference type="InterPro" id="IPR004255">
    <property type="entry name" value="O-acyltransferase_WSD1_N"/>
</dbReference>
<dbReference type="PANTHER" id="PTHR31650">
    <property type="entry name" value="O-ACYLTRANSFERASE (WSD1-LIKE) FAMILY PROTEIN"/>
    <property type="match status" value="1"/>
</dbReference>
<evidence type="ECO:0000259" key="11">
    <source>
        <dbReference type="Pfam" id="PF03007"/>
    </source>
</evidence>
<evidence type="ECO:0000313" key="14">
    <source>
        <dbReference type="Proteomes" id="UP001190466"/>
    </source>
</evidence>
<protein>
    <recommendedName>
        <fullName evidence="4">diacylglycerol O-acyltransferase</fullName>
        <ecNumber evidence="4">2.3.1.20</ecNumber>
    </recommendedName>
</protein>
<evidence type="ECO:0000256" key="10">
    <source>
        <dbReference type="ARBA" id="ARBA00048109"/>
    </source>
</evidence>
<keyword evidence="6" id="KW-0808">Transferase</keyword>
<comment type="catalytic activity">
    <reaction evidence="10">
        <text>an acyl-CoA + a 1,2-diacyl-sn-glycerol = a triacyl-sn-glycerol + CoA</text>
        <dbReference type="Rhea" id="RHEA:10868"/>
        <dbReference type="ChEBI" id="CHEBI:17815"/>
        <dbReference type="ChEBI" id="CHEBI:57287"/>
        <dbReference type="ChEBI" id="CHEBI:58342"/>
        <dbReference type="ChEBI" id="CHEBI:64615"/>
        <dbReference type="EC" id="2.3.1.20"/>
    </reaction>
</comment>
<dbReference type="Proteomes" id="UP001190466">
    <property type="component" value="Chromosome"/>
</dbReference>
<proteinExistence type="inferred from homology"/>
<dbReference type="SUPFAM" id="SSF52777">
    <property type="entry name" value="CoA-dependent acyltransferases"/>
    <property type="match status" value="1"/>
</dbReference>
<name>A0ABN9P0W7_9MYCO</name>
<keyword evidence="8" id="KW-0443">Lipid metabolism</keyword>
<dbReference type="RefSeq" id="WP_316516037.1">
    <property type="nucleotide sequence ID" value="NZ_OY726395.1"/>
</dbReference>
<dbReference type="Gene3D" id="3.30.559.10">
    <property type="entry name" value="Chloramphenicol acetyltransferase-like domain"/>
    <property type="match status" value="1"/>
</dbReference>
<feature type="domain" description="O-acyltransferase WSD1 C-terminal" evidence="12">
    <location>
        <begin position="313"/>
        <end position="457"/>
    </location>
</feature>
<gene>
    <name evidence="13" type="ORF">MU0050_001727</name>
</gene>
<comment type="pathway">
    <text evidence="1">Glycerolipid metabolism; triacylglycerol biosynthesis.</text>
</comment>
<organism evidence="13 14">
    <name type="scientific">[Mycobacterium] wendilense</name>
    <dbReference type="NCBI Taxonomy" id="3064284"/>
    <lineage>
        <taxon>Bacteria</taxon>
        <taxon>Bacillati</taxon>
        <taxon>Actinomycetota</taxon>
        <taxon>Actinomycetes</taxon>
        <taxon>Mycobacteriales</taxon>
        <taxon>Mycobacteriaceae</taxon>
        <taxon>Mycolicibacter</taxon>
    </lineage>
</organism>
<feature type="domain" description="O-acyltransferase WSD1-like N-terminal" evidence="11">
    <location>
        <begin position="11"/>
        <end position="262"/>
    </location>
</feature>
<dbReference type="InterPro" id="IPR023213">
    <property type="entry name" value="CAT-like_dom_sf"/>
</dbReference>
<evidence type="ECO:0000256" key="8">
    <source>
        <dbReference type="ARBA" id="ARBA00023098"/>
    </source>
</evidence>
<evidence type="ECO:0000256" key="4">
    <source>
        <dbReference type="ARBA" id="ARBA00013244"/>
    </source>
</evidence>
<accession>A0ABN9P0W7</accession>
<keyword evidence="5" id="KW-0444">Lipid biosynthesis</keyword>
<evidence type="ECO:0000256" key="7">
    <source>
        <dbReference type="ARBA" id="ARBA00022798"/>
    </source>
</evidence>